<dbReference type="GO" id="GO:0004366">
    <property type="term" value="F:glycerol-3-phosphate O-acyltransferase activity"/>
    <property type="evidence" value="ECO:0007669"/>
    <property type="project" value="TreeGrafter"/>
</dbReference>
<keyword evidence="5 6" id="KW-0012">Acyltransferase</keyword>
<dbReference type="InterPro" id="IPR041728">
    <property type="entry name" value="GPAT/DHAPAT_LPLAT"/>
</dbReference>
<dbReference type="GO" id="GO:0008654">
    <property type="term" value="P:phospholipid biosynthetic process"/>
    <property type="evidence" value="ECO:0007669"/>
    <property type="project" value="TreeGrafter"/>
</dbReference>
<dbReference type="Pfam" id="PF01553">
    <property type="entry name" value="Acyltransferase"/>
    <property type="match status" value="1"/>
</dbReference>
<dbReference type="EMBL" id="JAKKPZ010000002">
    <property type="protein sequence ID" value="KAI1725569.1"/>
    <property type="molecule type" value="Genomic_DNA"/>
</dbReference>
<dbReference type="GO" id="GO:0016287">
    <property type="term" value="F:glycerone-phosphate O-acyltransferase activity"/>
    <property type="evidence" value="ECO:0007669"/>
    <property type="project" value="TreeGrafter"/>
</dbReference>
<comment type="similarity">
    <text evidence="2 6">Belongs to the GPAT/DAPAT family.</text>
</comment>
<dbReference type="CDD" id="cd07993">
    <property type="entry name" value="LPLAT_DHAPAT-like"/>
    <property type="match status" value="1"/>
</dbReference>
<dbReference type="InterPro" id="IPR022284">
    <property type="entry name" value="GPAT/DHAPAT"/>
</dbReference>
<keyword evidence="10" id="KW-1185">Reference proteome</keyword>
<organism evidence="9 10">
    <name type="scientific">Ditylenchus destructor</name>
    <dbReference type="NCBI Taxonomy" id="166010"/>
    <lineage>
        <taxon>Eukaryota</taxon>
        <taxon>Metazoa</taxon>
        <taxon>Ecdysozoa</taxon>
        <taxon>Nematoda</taxon>
        <taxon>Chromadorea</taxon>
        <taxon>Rhabditida</taxon>
        <taxon>Tylenchina</taxon>
        <taxon>Tylenchomorpha</taxon>
        <taxon>Sphaerularioidea</taxon>
        <taxon>Anguinidae</taxon>
        <taxon>Anguininae</taxon>
        <taxon>Ditylenchus</taxon>
    </lineage>
</organism>
<dbReference type="GO" id="GO:0031966">
    <property type="term" value="C:mitochondrial membrane"/>
    <property type="evidence" value="ECO:0007669"/>
    <property type="project" value="TreeGrafter"/>
</dbReference>
<evidence type="ECO:0000313" key="9">
    <source>
        <dbReference type="EMBL" id="KAI1725569.1"/>
    </source>
</evidence>
<dbReference type="PANTHER" id="PTHR12563:SF17">
    <property type="entry name" value="DIHYDROXYACETONE PHOSPHATE ACYLTRANSFERASE"/>
    <property type="match status" value="1"/>
</dbReference>
<evidence type="ECO:0000256" key="2">
    <source>
        <dbReference type="ARBA" id="ARBA00007937"/>
    </source>
</evidence>
<dbReference type="SUPFAM" id="SSF69593">
    <property type="entry name" value="Glycerol-3-phosphate (1)-acyltransferase"/>
    <property type="match status" value="1"/>
</dbReference>
<dbReference type="PIRSF" id="PIRSF000437">
    <property type="entry name" value="GPAT_DHAPAT"/>
    <property type="match status" value="1"/>
</dbReference>
<gene>
    <name evidence="9" type="ORF">DdX_02231</name>
</gene>
<dbReference type="GO" id="GO:0005778">
    <property type="term" value="C:peroxisomal membrane"/>
    <property type="evidence" value="ECO:0007669"/>
    <property type="project" value="TreeGrafter"/>
</dbReference>
<dbReference type="SMART" id="SM00563">
    <property type="entry name" value="PlsC"/>
    <property type="match status" value="1"/>
</dbReference>
<reference evidence="9" key="1">
    <citation type="submission" date="2022-01" db="EMBL/GenBank/DDBJ databases">
        <title>Genome Sequence Resource for Two Populations of Ditylenchus destructor, the Migratory Endoparasitic Phytonematode.</title>
        <authorList>
            <person name="Zhang H."/>
            <person name="Lin R."/>
            <person name="Xie B."/>
        </authorList>
    </citation>
    <scope>NUCLEOTIDE SEQUENCE</scope>
    <source>
        <strain evidence="9">BazhouSP</strain>
    </source>
</reference>
<evidence type="ECO:0000313" key="10">
    <source>
        <dbReference type="Proteomes" id="UP001201812"/>
    </source>
</evidence>
<dbReference type="Proteomes" id="UP001201812">
    <property type="component" value="Unassembled WGS sequence"/>
</dbReference>
<keyword evidence="7" id="KW-0175">Coiled coil</keyword>
<dbReference type="GO" id="GO:0012505">
    <property type="term" value="C:endomembrane system"/>
    <property type="evidence" value="ECO:0007669"/>
    <property type="project" value="UniProtKB-SubCell"/>
</dbReference>
<proteinExistence type="inferred from homology"/>
<evidence type="ECO:0000259" key="8">
    <source>
        <dbReference type="SMART" id="SM00563"/>
    </source>
</evidence>
<dbReference type="Pfam" id="PF19277">
    <property type="entry name" value="GPAT_C"/>
    <property type="match status" value="1"/>
</dbReference>
<dbReference type="InterPro" id="IPR002123">
    <property type="entry name" value="Plipid/glycerol_acylTrfase"/>
</dbReference>
<dbReference type="PANTHER" id="PTHR12563">
    <property type="entry name" value="GLYCEROL-3-PHOSPHATE ACYLTRANSFERASE"/>
    <property type="match status" value="1"/>
</dbReference>
<evidence type="ECO:0000256" key="1">
    <source>
        <dbReference type="ARBA" id="ARBA00004184"/>
    </source>
</evidence>
<evidence type="ECO:0000256" key="7">
    <source>
        <dbReference type="SAM" id="Coils"/>
    </source>
</evidence>
<dbReference type="InterPro" id="IPR045520">
    <property type="entry name" value="GPAT/DHAPAT_C"/>
</dbReference>
<name>A0AAD4RBU9_9BILA</name>
<comment type="caution">
    <text evidence="9">The sequence shown here is derived from an EMBL/GenBank/DDBJ whole genome shotgun (WGS) entry which is preliminary data.</text>
</comment>
<dbReference type="GO" id="GO:0006631">
    <property type="term" value="P:fatty acid metabolic process"/>
    <property type="evidence" value="ECO:0007669"/>
    <property type="project" value="TreeGrafter"/>
</dbReference>
<keyword evidence="4" id="KW-0472">Membrane</keyword>
<feature type="domain" description="Phospholipid/glycerol acyltransferase" evidence="8">
    <location>
        <begin position="133"/>
        <end position="262"/>
    </location>
</feature>
<sequence length="662" mass="75901">MAKIDLSKDHVDWLEQVQRLGGEFQWVRTKKPLFERHDGRGPSEINASVLKAPKVQTAIRNEAARRKCPEKVILREAEKTIAEMAHNFHMPTVKVVGYALMKAIKRMFSLMYVNLHKLQELSAFADTNPHIPIVFMPSHKSYFDFLLISLLCYDQQIPLPAICAGEDFRSSKFLGEMLRRCGAWFIKRSFDNDEIYWAIFVEYVQSHLTHNDRTLEFFVEGRRSRTMKSVMPKVGLLQAILEPYFASNVFDILLVPVTINYDKVLEETLYAWELHGFPKPKETTSGLLKGRDILNRNYGNVYCTFGNPISARNYFAPSIREDHSFLPQSKFALNDRLKNDIRNFAHRIVKTHNENSVITIWPIICIALLEENDTSSSIDYSRVMQYAAYLINLFRRLTINITITTKSVEADARHFFELHKDYLSIRNGQIQFADMNVPGTQDSPSTKIIQYSVSRQIIENYSNPATSAVADISLVALAIERVVNDGRVNCDNVWTCFDFLHTLLDNEFIRVPNEGNADFDYAINHLVASKILARIANGVIILEAETVRSLSKLIMPWIDAYLTIASQFLALNKAAVKSSGVIEWCQQQLIAMYIKTSTLRRMRVNCLSNDTIRNVYNSLLARGCLIRSNTINNEVQVNIEQLQATLTKLEEITANYKKRSKL</sequence>
<feature type="coiled-coil region" evidence="7">
    <location>
        <begin position="632"/>
        <end position="659"/>
    </location>
</feature>
<keyword evidence="3 6" id="KW-0808">Transferase</keyword>
<evidence type="ECO:0000256" key="3">
    <source>
        <dbReference type="ARBA" id="ARBA00022679"/>
    </source>
</evidence>
<evidence type="ECO:0000256" key="4">
    <source>
        <dbReference type="ARBA" id="ARBA00023136"/>
    </source>
</evidence>
<evidence type="ECO:0000256" key="6">
    <source>
        <dbReference type="PIRNR" id="PIRNR000437"/>
    </source>
</evidence>
<dbReference type="GO" id="GO:0008611">
    <property type="term" value="P:ether lipid biosynthetic process"/>
    <property type="evidence" value="ECO:0007669"/>
    <property type="project" value="TreeGrafter"/>
</dbReference>
<dbReference type="AlphaFoldDB" id="A0AAD4RBU9"/>
<comment type="subcellular location">
    <subcellularLocation>
        <location evidence="1">Endomembrane system</location>
        <topology evidence="1">Peripheral membrane protein</topology>
    </subcellularLocation>
</comment>
<evidence type="ECO:0000256" key="5">
    <source>
        <dbReference type="ARBA" id="ARBA00023315"/>
    </source>
</evidence>
<dbReference type="GO" id="GO:0019432">
    <property type="term" value="P:triglyceride biosynthetic process"/>
    <property type="evidence" value="ECO:0007669"/>
    <property type="project" value="TreeGrafter"/>
</dbReference>
<accession>A0AAD4RBU9</accession>
<protein>
    <submittedName>
        <fullName evidence="9">Acyltransferase domain-containing protein</fullName>
    </submittedName>
</protein>